<evidence type="ECO:0000313" key="2">
    <source>
        <dbReference type="EMBL" id="VDN13231.1"/>
    </source>
</evidence>
<gene>
    <name evidence="2" type="ORF">DILT_LOCUS9062</name>
</gene>
<name>A0A3P7M4V0_DIBLA</name>
<dbReference type="AlphaFoldDB" id="A0A3P7M4V0"/>
<proteinExistence type="predicted"/>
<feature type="compositionally biased region" description="Basic and acidic residues" evidence="1">
    <location>
        <begin position="58"/>
        <end position="68"/>
    </location>
</feature>
<organism evidence="2 3">
    <name type="scientific">Dibothriocephalus latus</name>
    <name type="common">Fish tapeworm</name>
    <name type="synonym">Diphyllobothrium latum</name>
    <dbReference type="NCBI Taxonomy" id="60516"/>
    <lineage>
        <taxon>Eukaryota</taxon>
        <taxon>Metazoa</taxon>
        <taxon>Spiralia</taxon>
        <taxon>Lophotrochozoa</taxon>
        <taxon>Platyhelminthes</taxon>
        <taxon>Cestoda</taxon>
        <taxon>Eucestoda</taxon>
        <taxon>Diphyllobothriidea</taxon>
        <taxon>Diphyllobothriidae</taxon>
        <taxon>Dibothriocephalus</taxon>
    </lineage>
</organism>
<reference evidence="2 3" key="1">
    <citation type="submission" date="2018-11" db="EMBL/GenBank/DDBJ databases">
        <authorList>
            <consortium name="Pathogen Informatics"/>
        </authorList>
    </citation>
    <scope>NUCLEOTIDE SEQUENCE [LARGE SCALE GENOMIC DNA]</scope>
</reference>
<accession>A0A3P7M4V0</accession>
<dbReference type="OrthoDB" id="9976382at2759"/>
<evidence type="ECO:0000256" key="1">
    <source>
        <dbReference type="SAM" id="MobiDB-lite"/>
    </source>
</evidence>
<sequence length="68" mass="7586">MRLYEISGIVSGVAPFLDLLHFFSPEQVPPAPPRPDFDASRAKLQRLGKSEGTMTKQDMQKLKAELEA</sequence>
<evidence type="ECO:0000313" key="3">
    <source>
        <dbReference type="Proteomes" id="UP000281553"/>
    </source>
</evidence>
<dbReference type="Proteomes" id="UP000281553">
    <property type="component" value="Unassembled WGS sequence"/>
</dbReference>
<dbReference type="EMBL" id="UYRU01055907">
    <property type="protein sequence ID" value="VDN13231.1"/>
    <property type="molecule type" value="Genomic_DNA"/>
</dbReference>
<dbReference type="PANTHER" id="PTHR45850">
    <property type="entry name" value="SORTING NEXIN FAMILY MEMBER"/>
    <property type="match status" value="1"/>
</dbReference>
<keyword evidence="3" id="KW-1185">Reference proteome</keyword>
<feature type="region of interest" description="Disordered" evidence="1">
    <location>
        <begin position="48"/>
        <end position="68"/>
    </location>
</feature>
<dbReference type="PANTHER" id="PTHR45850:SF1">
    <property type="entry name" value="SORTING NEXIN 6, ISOFORM B"/>
    <property type="match status" value="1"/>
</dbReference>
<protein>
    <submittedName>
        <fullName evidence="2">Uncharacterized protein</fullName>
    </submittedName>
</protein>